<proteinExistence type="predicted"/>
<gene>
    <name evidence="2" type="ORF">WDJ61_18505</name>
</gene>
<dbReference type="Proteomes" id="UP001387364">
    <property type="component" value="Plasmid unnamed1"/>
</dbReference>
<protein>
    <submittedName>
        <fullName evidence="2">Plasmid-related protein</fullName>
    </submittedName>
</protein>
<accession>A0ABZ2NB75</accession>
<geneLocation type="plasmid" evidence="2 3">
    <name>unnamed1</name>
</geneLocation>
<dbReference type="InterPro" id="IPR041301">
    <property type="entry name" value="PBECR3"/>
</dbReference>
<name>A0ABZ2NB75_9BACI</name>
<keyword evidence="3" id="KW-1185">Reference proteome</keyword>
<sequence>MKINIDPSAKETQLVGVIPECIIDHYSIQCASLEVYMPPGVLKHLQKRGHWNDFLTYHQHIPGMIALPDFAGQNPKEPHTVEIYKIVNDHVILPIKLSAESGLFMSSFYILDNGADKIQKRLRTQRIHPFSTFSK</sequence>
<feature type="domain" description="Phage-Barnase-EndoU-ColicinE5/D-RelE like nuclease 3" evidence="1">
    <location>
        <begin position="15"/>
        <end position="113"/>
    </location>
</feature>
<dbReference type="EMBL" id="CP147405">
    <property type="protein sequence ID" value="WXB94973.1"/>
    <property type="molecule type" value="Genomic_DNA"/>
</dbReference>
<dbReference type="Pfam" id="PF18812">
    <property type="entry name" value="PBECR3"/>
    <property type="match status" value="1"/>
</dbReference>
<evidence type="ECO:0000313" key="3">
    <source>
        <dbReference type="Proteomes" id="UP001387364"/>
    </source>
</evidence>
<reference evidence="2 3" key="1">
    <citation type="submission" date="2024-02" db="EMBL/GenBank/DDBJ databases">
        <title>Seven novel Bacillus-like species.</title>
        <authorList>
            <person name="Liu G."/>
        </authorList>
    </citation>
    <scope>NUCLEOTIDE SEQUENCE [LARGE SCALE GENOMIC DNA]</scope>
    <source>
        <strain evidence="2 3">FJAT-52991</strain>
        <plasmid evidence="2 3">unnamed1</plasmid>
    </source>
</reference>
<evidence type="ECO:0000313" key="2">
    <source>
        <dbReference type="EMBL" id="WXB94973.1"/>
    </source>
</evidence>
<organism evidence="2 3">
    <name type="scientific">Bacillus kandeliae</name>
    <dbReference type="NCBI Taxonomy" id="3129297"/>
    <lineage>
        <taxon>Bacteria</taxon>
        <taxon>Bacillati</taxon>
        <taxon>Bacillota</taxon>
        <taxon>Bacilli</taxon>
        <taxon>Bacillales</taxon>
        <taxon>Bacillaceae</taxon>
        <taxon>Bacillus</taxon>
    </lineage>
</organism>
<dbReference type="RefSeq" id="WP_338754865.1">
    <property type="nucleotide sequence ID" value="NZ_CP147405.1"/>
</dbReference>
<evidence type="ECO:0000259" key="1">
    <source>
        <dbReference type="Pfam" id="PF18812"/>
    </source>
</evidence>
<keyword evidence="2" id="KW-0614">Plasmid</keyword>